<dbReference type="Proteomes" id="UP000434582">
    <property type="component" value="Unassembled WGS sequence"/>
</dbReference>
<proteinExistence type="predicted"/>
<organism evidence="1 2">
    <name type="scientific">Roseospira navarrensis</name>
    <dbReference type="NCBI Taxonomy" id="140058"/>
    <lineage>
        <taxon>Bacteria</taxon>
        <taxon>Pseudomonadati</taxon>
        <taxon>Pseudomonadota</taxon>
        <taxon>Alphaproteobacteria</taxon>
        <taxon>Rhodospirillales</taxon>
        <taxon>Rhodospirillaceae</taxon>
        <taxon>Roseospira</taxon>
    </lineage>
</organism>
<name>A0A7X1ZAY6_9PROT</name>
<reference evidence="1 2" key="1">
    <citation type="submission" date="2019-10" db="EMBL/GenBank/DDBJ databases">
        <title>Draft whole-genome sequence of the purple nonsulfur photosynthetic bacterium Roseospira navarrensis DSM 15114.</title>
        <authorList>
            <person name="Kyndt J.A."/>
            <person name="Meyer T.E."/>
        </authorList>
    </citation>
    <scope>NUCLEOTIDE SEQUENCE [LARGE SCALE GENOMIC DNA]</scope>
    <source>
        <strain evidence="1 2">DSM 15114</strain>
    </source>
</reference>
<protein>
    <submittedName>
        <fullName evidence="1">Uncharacterized protein</fullName>
    </submittedName>
</protein>
<keyword evidence="2" id="KW-1185">Reference proteome</keyword>
<dbReference type="AlphaFoldDB" id="A0A7X1ZAY6"/>
<evidence type="ECO:0000313" key="1">
    <source>
        <dbReference type="EMBL" id="MQX35073.1"/>
    </source>
</evidence>
<gene>
    <name evidence="1" type="ORF">GHC57_00925</name>
</gene>
<dbReference type="EMBL" id="WIVE01000001">
    <property type="protein sequence ID" value="MQX35073.1"/>
    <property type="molecule type" value="Genomic_DNA"/>
</dbReference>
<accession>A0A7X1ZAY6</accession>
<sequence length="160" mass="17870">MAMRYYVRLVGFSFVAQGQLGGLVVDPGTTFRFGGRTYDAEHPYHLASLDAAMPRIANAITTDWISIPTASEPHFRNLEGYRAEIKIHGWIVGRGEARVEINLWNRTGASVGGFSRNATCYGGNIGNLGIECSLVKGRTREEVVRRAFRDQFRRDPGYSR</sequence>
<comment type="caution">
    <text evidence="1">The sequence shown here is derived from an EMBL/GenBank/DDBJ whole genome shotgun (WGS) entry which is preliminary data.</text>
</comment>
<evidence type="ECO:0000313" key="2">
    <source>
        <dbReference type="Proteomes" id="UP000434582"/>
    </source>
</evidence>
<dbReference type="RefSeq" id="WP_153340143.1">
    <property type="nucleotide sequence ID" value="NZ_WIVE01000001.1"/>
</dbReference>